<dbReference type="InterPro" id="IPR044068">
    <property type="entry name" value="CB"/>
</dbReference>
<dbReference type="PROSITE" id="PS51900">
    <property type="entry name" value="CB"/>
    <property type="match status" value="1"/>
</dbReference>
<evidence type="ECO:0000256" key="2">
    <source>
        <dbReference type="ARBA" id="ARBA00022908"/>
    </source>
</evidence>
<organism evidence="8 9">
    <name type="scientific">Aquimarina celericrescens</name>
    <dbReference type="NCBI Taxonomy" id="1964542"/>
    <lineage>
        <taxon>Bacteria</taxon>
        <taxon>Pseudomonadati</taxon>
        <taxon>Bacteroidota</taxon>
        <taxon>Flavobacteriia</taxon>
        <taxon>Flavobacteriales</taxon>
        <taxon>Flavobacteriaceae</taxon>
        <taxon>Aquimarina</taxon>
    </lineage>
</organism>
<dbReference type="Pfam" id="PF00589">
    <property type="entry name" value="Phage_integrase"/>
    <property type="match status" value="1"/>
</dbReference>
<evidence type="ECO:0000256" key="1">
    <source>
        <dbReference type="ARBA" id="ARBA00008857"/>
    </source>
</evidence>
<evidence type="ECO:0000256" key="3">
    <source>
        <dbReference type="ARBA" id="ARBA00023125"/>
    </source>
</evidence>
<dbReference type="PANTHER" id="PTHR30349:SF64">
    <property type="entry name" value="PROPHAGE INTEGRASE INTD-RELATED"/>
    <property type="match status" value="1"/>
</dbReference>
<keyword evidence="4" id="KW-0233">DNA recombination</keyword>
<dbReference type="InterPro" id="IPR011010">
    <property type="entry name" value="DNA_brk_join_enz"/>
</dbReference>
<feature type="domain" description="Core-binding (CB)" evidence="7">
    <location>
        <begin position="80"/>
        <end position="175"/>
    </location>
</feature>
<dbReference type="Gene3D" id="1.10.150.130">
    <property type="match status" value="1"/>
</dbReference>
<evidence type="ECO:0000313" key="9">
    <source>
        <dbReference type="Proteomes" id="UP001597344"/>
    </source>
</evidence>
<dbReference type="Proteomes" id="UP001597344">
    <property type="component" value="Unassembled WGS sequence"/>
</dbReference>
<dbReference type="Pfam" id="PF13102">
    <property type="entry name" value="Phage_int_SAM_5"/>
    <property type="match status" value="1"/>
</dbReference>
<accession>A0ABW5ARU9</accession>
<dbReference type="PANTHER" id="PTHR30349">
    <property type="entry name" value="PHAGE INTEGRASE-RELATED"/>
    <property type="match status" value="1"/>
</dbReference>
<dbReference type="EMBL" id="JBHUHY010000002">
    <property type="protein sequence ID" value="MFD2185604.1"/>
    <property type="molecule type" value="Genomic_DNA"/>
</dbReference>
<feature type="domain" description="Tyr recombinase" evidence="6">
    <location>
        <begin position="201"/>
        <end position="394"/>
    </location>
</feature>
<dbReference type="InterPro" id="IPR013762">
    <property type="entry name" value="Integrase-like_cat_sf"/>
</dbReference>
<keyword evidence="3 5" id="KW-0238">DNA-binding</keyword>
<reference evidence="9" key="1">
    <citation type="journal article" date="2019" name="Int. J. Syst. Evol. Microbiol.">
        <title>The Global Catalogue of Microorganisms (GCM) 10K type strain sequencing project: providing services to taxonomists for standard genome sequencing and annotation.</title>
        <authorList>
            <consortium name="The Broad Institute Genomics Platform"/>
            <consortium name="The Broad Institute Genome Sequencing Center for Infectious Disease"/>
            <person name="Wu L."/>
            <person name="Ma J."/>
        </authorList>
    </citation>
    <scope>NUCLEOTIDE SEQUENCE [LARGE SCALE GENOMIC DNA]</scope>
    <source>
        <strain evidence="9">DT92</strain>
    </source>
</reference>
<dbReference type="InterPro" id="IPR010998">
    <property type="entry name" value="Integrase_recombinase_N"/>
</dbReference>
<evidence type="ECO:0000259" key="7">
    <source>
        <dbReference type="PROSITE" id="PS51900"/>
    </source>
</evidence>
<keyword evidence="9" id="KW-1185">Reference proteome</keyword>
<keyword evidence="2" id="KW-0229">DNA integration</keyword>
<proteinExistence type="inferred from homology"/>
<protein>
    <submittedName>
        <fullName evidence="8">Tyrosine-type recombinase/integrase</fullName>
    </submittedName>
</protein>
<dbReference type="SUPFAM" id="SSF56349">
    <property type="entry name" value="DNA breaking-rejoining enzymes"/>
    <property type="match status" value="1"/>
</dbReference>
<comment type="similarity">
    <text evidence="1">Belongs to the 'phage' integrase family.</text>
</comment>
<evidence type="ECO:0000256" key="4">
    <source>
        <dbReference type="ARBA" id="ARBA00023172"/>
    </source>
</evidence>
<evidence type="ECO:0000256" key="5">
    <source>
        <dbReference type="PROSITE-ProRule" id="PRU01248"/>
    </source>
</evidence>
<dbReference type="RefSeq" id="WP_378318580.1">
    <property type="nucleotide sequence ID" value="NZ_JBHUHY010000002.1"/>
</dbReference>
<name>A0ABW5ARU9_9FLAO</name>
<dbReference type="PROSITE" id="PS51898">
    <property type="entry name" value="TYR_RECOMBINASE"/>
    <property type="match status" value="1"/>
</dbReference>
<dbReference type="InterPro" id="IPR002104">
    <property type="entry name" value="Integrase_catalytic"/>
</dbReference>
<evidence type="ECO:0000313" key="8">
    <source>
        <dbReference type="EMBL" id="MFD2185604.1"/>
    </source>
</evidence>
<sequence>MFPVKLRIYSNLIKKAKLYPTGVDLSIKDFETLFNSDTKVRGKNKELKIRLQRIESNAEAVAKELQSFTFELFEKKMFRSKDASINVAYHYQNKINSLNNNKQLSTASNYDLSLKSITRFIKAKTRTTIKNLTFYDVSADWLNKYESFMIDTEGKSRTTVSIYLRALRTIFNDAINENDIKREIYPFGKGKGKYQVPTSTRKKKALNKQQLATLFNAKPQSQEQEMAKDFWFFSYACNGMNIKDIALLKYENLSNDALFYYRAKTLNTKKGNLKEIKVFLNEYAKSIINKYGNKDKSELQVIFPVILMNDDVAEQQRKIKNFTSFVNLHFNKLASNEGFEFKISSYWARHSFATRSIQKGASMEFISEALNHSNLNVTKNYFAGFEDETKKQFANQLMDF</sequence>
<dbReference type="InterPro" id="IPR025269">
    <property type="entry name" value="SAM-like_dom"/>
</dbReference>
<dbReference type="Gene3D" id="1.10.443.10">
    <property type="entry name" value="Intergrase catalytic core"/>
    <property type="match status" value="1"/>
</dbReference>
<dbReference type="InterPro" id="IPR050090">
    <property type="entry name" value="Tyrosine_recombinase_XerCD"/>
</dbReference>
<comment type="caution">
    <text evidence="8">The sequence shown here is derived from an EMBL/GenBank/DDBJ whole genome shotgun (WGS) entry which is preliminary data.</text>
</comment>
<evidence type="ECO:0000259" key="6">
    <source>
        <dbReference type="PROSITE" id="PS51898"/>
    </source>
</evidence>
<gene>
    <name evidence="8" type="ORF">ACFSJT_02285</name>
</gene>